<evidence type="ECO:0000313" key="3">
    <source>
        <dbReference type="Proteomes" id="UP000281514"/>
    </source>
</evidence>
<accession>A0A3M5THL2</accession>
<evidence type="ECO:0000313" key="2">
    <source>
        <dbReference type="EMBL" id="RMU32999.1"/>
    </source>
</evidence>
<evidence type="ECO:0000256" key="1">
    <source>
        <dbReference type="SAM" id="MobiDB-lite"/>
    </source>
</evidence>
<feature type="region of interest" description="Disordered" evidence="1">
    <location>
        <begin position="1"/>
        <end position="24"/>
    </location>
</feature>
<dbReference type="EMBL" id="RBTX01000356">
    <property type="protein sequence ID" value="RMU32999.1"/>
    <property type="molecule type" value="Genomic_DNA"/>
</dbReference>
<gene>
    <name evidence="2" type="ORF">ALP32_02050</name>
</gene>
<dbReference type="Proteomes" id="UP000281514">
    <property type="component" value="Unassembled WGS sequence"/>
</dbReference>
<feature type="compositionally biased region" description="Low complexity" evidence="1">
    <location>
        <begin position="1"/>
        <end position="11"/>
    </location>
</feature>
<organism evidence="2 3">
    <name type="scientific">Pseudomonas avellanae</name>
    <dbReference type="NCBI Taxonomy" id="46257"/>
    <lineage>
        <taxon>Bacteria</taxon>
        <taxon>Pseudomonadati</taxon>
        <taxon>Pseudomonadota</taxon>
        <taxon>Gammaproteobacteria</taxon>
        <taxon>Pseudomonadales</taxon>
        <taxon>Pseudomonadaceae</taxon>
        <taxon>Pseudomonas</taxon>
    </lineage>
</organism>
<proteinExistence type="predicted"/>
<protein>
    <submittedName>
        <fullName evidence="2">Uncharacterized protein</fullName>
    </submittedName>
</protein>
<dbReference type="AlphaFoldDB" id="A0A3M5THL2"/>
<sequence>MPCSSDDSPSAPRDPHVPAEADVPAAISMKPSTLFLERPVLPKHWPCRAGAVL</sequence>
<comment type="caution">
    <text evidence="2">The sequence shown here is derived from an EMBL/GenBank/DDBJ whole genome shotgun (WGS) entry which is preliminary data.</text>
</comment>
<reference evidence="2 3" key="1">
    <citation type="submission" date="2018-08" db="EMBL/GenBank/DDBJ databases">
        <title>Recombination of ecologically and evolutionarily significant loci maintains genetic cohesion in the Pseudomonas syringae species complex.</title>
        <authorList>
            <person name="Dillon M."/>
            <person name="Thakur S."/>
            <person name="Almeida R.N.D."/>
            <person name="Weir B.S."/>
            <person name="Guttman D.S."/>
        </authorList>
    </citation>
    <scope>NUCLEOTIDE SEQUENCE [LARGE SCALE GENOMIC DNA]</scope>
    <source>
        <strain evidence="2 3">ICMP 9749</strain>
    </source>
</reference>
<name>A0A3M5THL2_9PSED</name>